<organism evidence="8 9">
    <name type="scientific">Mortierella alpina</name>
    <name type="common">Oleaginous fungus</name>
    <name type="synonym">Mortierella renispora</name>
    <dbReference type="NCBI Taxonomy" id="64518"/>
    <lineage>
        <taxon>Eukaryota</taxon>
        <taxon>Fungi</taxon>
        <taxon>Fungi incertae sedis</taxon>
        <taxon>Mucoromycota</taxon>
        <taxon>Mortierellomycotina</taxon>
        <taxon>Mortierellomycetes</taxon>
        <taxon>Mortierellales</taxon>
        <taxon>Mortierellaceae</taxon>
        <taxon>Mortierella</taxon>
    </lineage>
</organism>
<gene>
    <name evidence="8" type="primary">ATG10</name>
    <name evidence="8" type="ORF">BGZ70_008366</name>
</gene>
<evidence type="ECO:0000313" key="9">
    <source>
        <dbReference type="Proteomes" id="UP000738359"/>
    </source>
</evidence>
<sequence length="197" mass="21981">MNQHIHCHKQNPSLQPTSEQPEQNTGSHGIDPEDQLILDDLAEHFGAIPDEDEKELGAVALPDATGTDILMVSYHIIFSPSYQVPVLYFNAYRHDGTAISLEEIYGSLVPEEWRSSIRDAGLNGGISQQDHPILNVPYFYMHPCETVPLMETIALSQAEESNPRSFMENYIMTWLSFTGQAIGISVPTDVAARVREI</sequence>
<evidence type="ECO:0000256" key="6">
    <source>
        <dbReference type="ARBA" id="ARBA00029833"/>
    </source>
</evidence>
<dbReference type="GO" id="GO:0005829">
    <property type="term" value="C:cytosol"/>
    <property type="evidence" value="ECO:0007669"/>
    <property type="project" value="TreeGrafter"/>
</dbReference>
<dbReference type="Proteomes" id="UP000738359">
    <property type="component" value="Unassembled WGS sequence"/>
</dbReference>
<protein>
    <recommendedName>
        <fullName evidence="2">Ubiquitin-like-conjugating enzyme ATG10</fullName>
    </recommendedName>
    <alternativeName>
        <fullName evidence="6">Autophagy-related protein 10</fullName>
    </alternativeName>
</protein>
<feature type="compositionally biased region" description="Polar residues" evidence="7">
    <location>
        <begin position="10"/>
        <end position="27"/>
    </location>
</feature>
<dbReference type="PANTHER" id="PTHR14957:SF1">
    <property type="entry name" value="UBIQUITIN-LIKE-CONJUGATING ENZYME ATG10"/>
    <property type="match status" value="1"/>
</dbReference>
<evidence type="ECO:0000256" key="1">
    <source>
        <dbReference type="ARBA" id="ARBA00005696"/>
    </source>
</evidence>
<evidence type="ECO:0000256" key="5">
    <source>
        <dbReference type="ARBA" id="ARBA00023006"/>
    </source>
</evidence>
<proteinExistence type="inferred from homology"/>
<dbReference type="AlphaFoldDB" id="A0A9P6M1V6"/>
<dbReference type="PANTHER" id="PTHR14957">
    <property type="entry name" value="UBIQUITIN-LIKE-CONJUGATING ENZYME ATG10"/>
    <property type="match status" value="1"/>
</dbReference>
<feature type="region of interest" description="Disordered" evidence="7">
    <location>
        <begin position="1"/>
        <end position="32"/>
    </location>
</feature>
<dbReference type="OrthoDB" id="4089664at2759"/>
<evidence type="ECO:0000256" key="2">
    <source>
        <dbReference type="ARBA" id="ARBA00021099"/>
    </source>
</evidence>
<keyword evidence="3" id="KW-0808">Transferase</keyword>
<dbReference type="GO" id="GO:0000422">
    <property type="term" value="P:autophagy of mitochondrion"/>
    <property type="evidence" value="ECO:0007669"/>
    <property type="project" value="TreeGrafter"/>
</dbReference>
<dbReference type="GO" id="GO:0032446">
    <property type="term" value="P:protein modification by small protein conjugation"/>
    <property type="evidence" value="ECO:0007669"/>
    <property type="project" value="TreeGrafter"/>
</dbReference>
<name>A0A9P6M1V6_MORAP</name>
<dbReference type="Gene3D" id="3.30.1460.50">
    <property type="match status" value="1"/>
</dbReference>
<dbReference type="InterPro" id="IPR007135">
    <property type="entry name" value="Atg3/Atg10"/>
</dbReference>
<evidence type="ECO:0000313" key="8">
    <source>
        <dbReference type="EMBL" id="KAF9961084.1"/>
    </source>
</evidence>
<reference evidence="8" key="1">
    <citation type="journal article" date="2020" name="Fungal Divers.">
        <title>Resolving the Mortierellaceae phylogeny through synthesis of multi-gene phylogenetics and phylogenomics.</title>
        <authorList>
            <person name="Vandepol N."/>
            <person name="Liber J."/>
            <person name="Desiro A."/>
            <person name="Na H."/>
            <person name="Kennedy M."/>
            <person name="Barry K."/>
            <person name="Grigoriev I.V."/>
            <person name="Miller A.N."/>
            <person name="O'Donnell K."/>
            <person name="Stajich J.E."/>
            <person name="Bonito G."/>
        </authorList>
    </citation>
    <scope>NUCLEOTIDE SEQUENCE</scope>
    <source>
        <strain evidence="8">CK1249</strain>
    </source>
</reference>
<keyword evidence="9" id="KW-1185">Reference proteome</keyword>
<evidence type="ECO:0000256" key="7">
    <source>
        <dbReference type="SAM" id="MobiDB-lite"/>
    </source>
</evidence>
<comment type="caution">
    <text evidence="8">The sequence shown here is derived from an EMBL/GenBank/DDBJ whole genome shotgun (WGS) entry which is preliminary data.</text>
</comment>
<accession>A0A9P6M1V6</accession>
<evidence type="ECO:0000256" key="3">
    <source>
        <dbReference type="ARBA" id="ARBA00022679"/>
    </source>
</evidence>
<comment type="similarity">
    <text evidence="1">Belongs to the ATG10 family.</text>
</comment>
<dbReference type="GO" id="GO:0000045">
    <property type="term" value="P:autophagosome assembly"/>
    <property type="evidence" value="ECO:0007669"/>
    <property type="project" value="TreeGrafter"/>
</dbReference>
<keyword evidence="5" id="KW-0072">Autophagy</keyword>
<dbReference type="GO" id="GO:0061651">
    <property type="term" value="F:Atg12 conjugating enzyme activity"/>
    <property type="evidence" value="ECO:0007669"/>
    <property type="project" value="TreeGrafter"/>
</dbReference>
<keyword evidence="4" id="KW-0833">Ubl conjugation pathway</keyword>
<dbReference type="EMBL" id="JAAAHY010000597">
    <property type="protein sequence ID" value="KAF9961084.1"/>
    <property type="molecule type" value="Genomic_DNA"/>
</dbReference>
<evidence type="ECO:0000256" key="4">
    <source>
        <dbReference type="ARBA" id="ARBA00022786"/>
    </source>
</evidence>
<dbReference type="Pfam" id="PF03987">
    <property type="entry name" value="Autophagy_act_C"/>
    <property type="match status" value="1"/>
</dbReference>